<evidence type="ECO:0000256" key="1">
    <source>
        <dbReference type="ARBA" id="ARBA00004477"/>
    </source>
</evidence>
<keyword evidence="4 8" id="KW-0812">Transmembrane</keyword>
<dbReference type="Proteomes" id="UP000242877">
    <property type="component" value="Unassembled WGS sequence"/>
</dbReference>
<name>A0A167W0E7_9EURO</name>
<evidence type="ECO:0000256" key="8">
    <source>
        <dbReference type="SAM" id="Phobius"/>
    </source>
</evidence>
<dbReference type="OrthoDB" id="16510at2759"/>
<evidence type="ECO:0000313" key="9">
    <source>
        <dbReference type="EMBL" id="KZZ88255.1"/>
    </source>
</evidence>
<dbReference type="Pfam" id="PF07019">
    <property type="entry name" value="EMC6"/>
    <property type="match status" value="1"/>
</dbReference>
<proteinExistence type="inferred from homology"/>
<keyword evidence="5" id="KW-0256">Endoplasmic reticulum</keyword>
<dbReference type="InterPro" id="IPR008504">
    <property type="entry name" value="Emc6"/>
</dbReference>
<feature type="transmembrane region" description="Helical" evidence="8">
    <location>
        <begin position="116"/>
        <end position="139"/>
    </location>
</feature>
<dbReference type="PANTHER" id="PTHR20994:SF0">
    <property type="entry name" value="ER MEMBRANE PROTEIN COMPLEX SUBUNIT 6"/>
    <property type="match status" value="1"/>
</dbReference>
<evidence type="ECO:0000256" key="2">
    <source>
        <dbReference type="ARBA" id="ARBA00009436"/>
    </source>
</evidence>
<evidence type="ECO:0000256" key="5">
    <source>
        <dbReference type="ARBA" id="ARBA00022824"/>
    </source>
</evidence>
<dbReference type="EMBL" id="AZGZ01000027">
    <property type="protein sequence ID" value="KZZ88255.1"/>
    <property type="molecule type" value="Genomic_DNA"/>
</dbReference>
<comment type="subcellular location">
    <subcellularLocation>
        <location evidence="1">Endoplasmic reticulum membrane</location>
        <topology evidence="1">Multi-pass membrane protein</topology>
    </subcellularLocation>
</comment>
<evidence type="ECO:0000313" key="10">
    <source>
        <dbReference type="Proteomes" id="UP000242877"/>
    </source>
</evidence>
<dbReference type="VEuPathDB" id="FungiDB:AAP_05076"/>
<keyword evidence="7 8" id="KW-0472">Membrane</keyword>
<comment type="similarity">
    <text evidence="2">Belongs to the EMC6 family.</text>
</comment>
<sequence>MAPTQQELSLLIEPMVSENIAHNFKLLSNLHSLASFLLGFAAGILGLQSIYGFAFYLCGAVIVSCLFHTLLISVVKNEKTSGLGAGAYFPGNGEVERIDVDGKTVVTRRVGAWRDVWVGGMGQAVSGFILGWAGVAGLLR</sequence>
<dbReference type="PANTHER" id="PTHR20994">
    <property type="entry name" value="ER MEMBRANE PROTEIN COMPLEX SUBUNIT 6"/>
    <property type="match status" value="1"/>
</dbReference>
<organism evidence="9 10">
    <name type="scientific">Ascosphaera apis ARSEF 7405</name>
    <dbReference type="NCBI Taxonomy" id="392613"/>
    <lineage>
        <taxon>Eukaryota</taxon>
        <taxon>Fungi</taxon>
        <taxon>Dikarya</taxon>
        <taxon>Ascomycota</taxon>
        <taxon>Pezizomycotina</taxon>
        <taxon>Eurotiomycetes</taxon>
        <taxon>Eurotiomycetidae</taxon>
        <taxon>Onygenales</taxon>
        <taxon>Ascosphaeraceae</taxon>
        <taxon>Ascosphaera</taxon>
    </lineage>
</organism>
<comment type="caution">
    <text evidence="9">The sequence shown here is derived from an EMBL/GenBank/DDBJ whole genome shotgun (WGS) entry which is preliminary data.</text>
</comment>
<dbReference type="GO" id="GO:0000045">
    <property type="term" value="P:autophagosome assembly"/>
    <property type="evidence" value="ECO:0007669"/>
    <property type="project" value="TreeGrafter"/>
</dbReference>
<dbReference type="AlphaFoldDB" id="A0A167W0E7"/>
<dbReference type="GO" id="GO:0034975">
    <property type="term" value="P:protein folding in endoplasmic reticulum"/>
    <property type="evidence" value="ECO:0007669"/>
    <property type="project" value="TreeGrafter"/>
</dbReference>
<gene>
    <name evidence="9" type="ORF">AAP_05076</name>
</gene>
<feature type="transmembrane region" description="Helical" evidence="8">
    <location>
        <begin position="54"/>
        <end position="75"/>
    </location>
</feature>
<accession>A0A167W0E7</accession>
<keyword evidence="10" id="KW-1185">Reference proteome</keyword>
<evidence type="ECO:0000256" key="7">
    <source>
        <dbReference type="ARBA" id="ARBA00023136"/>
    </source>
</evidence>
<dbReference type="GO" id="GO:0072546">
    <property type="term" value="C:EMC complex"/>
    <property type="evidence" value="ECO:0007669"/>
    <property type="project" value="InterPro"/>
</dbReference>
<evidence type="ECO:0000256" key="6">
    <source>
        <dbReference type="ARBA" id="ARBA00022989"/>
    </source>
</evidence>
<evidence type="ECO:0000256" key="4">
    <source>
        <dbReference type="ARBA" id="ARBA00022692"/>
    </source>
</evidence>
<feature type="transmembrane region" description="Helical" evidence="8">
    <location>
        <begin position="26"/>
        <end position="47"/>
    </location>
</feature>
<protein>
    <recommendedName>
        <fullName evidence="3">ER membrane protein complex subunit 6</fullName>
    </recommendedName>
</protein>
<reference evidence="9 10" key="1">
    <citation type="journal article" date="2016" name="Genome Biol. Evol.">
        <title>Divergent and convergent evolution of fungal pathogenicity.</title>
        <authorList>
            <person name="Shang Y."/>
            <person name="Xiao G."/>
            <person name="Zheng P."/>
            <person name="Cen K."/>
            <person name="Zhan S."/>
            <person name="Wang C."/>
        </authorList>
    </citation>
    <scope>NUCLEOTIDE SEQUENCE [LARGE SCALE GENOMIC DNA]</scope>
    <source>
        <strain evidence="9 10">ARSEF 7405</strain>
    </source>
</reference>
<dbReference type="InterPro" id="IPR029008">
    <property type="entry name" value="EMC6-like"/>
</dbReference>
<evidence type="ECO:0000256" key="3">
    <source>
        <dbReference type="ARBA" id="ARBA00020827"/>
    </source>
</evidence>
<keyword evidence="6 8" id="KW-1133">Transmembrane helix</keyword>